<feature type="compositionally biased region" description="Acidic residues" evidence="1">
    <location>
        <begin position="56"/>
        <end position="74"/>
    </location>
</feature>
<comment type="caution">
    <text evidence="2">The sequence shown here is derived from an EMBL/GenBank/DDBJ whole genome shotgun (WGS) entry which is preliminary data.</text>
</comment>
<evidence type="ECO:0000256" key="1">
    <source>
        <dbReference type="SAM" id="MobiDB-lite"/>
    </source>
</evidence>
<feature type="non-terminal residue" evidence="2">
    <location>
        <position position="1"/>
    </location>
</feature>
<dbReference type="AlphaFoldDB" id="A0A409XCM0"/>
<name>A0A409XCM0_9AGAR</name>
<reference evidence="2 3" key="1">
    <citation type="journal article" date="2018" name="Evol. Lett.">
        <title>Horizontal gene cluster transfer increased hallucinogenic mushroom diversity.</title>
        <authorList>
            <person name="Reynolds H.T."/>
            <person name="Vijayakumar V."/>
            <person name="Gluck-Thaler E."/>
            <person name="Korotkin H.B."/>
            <person name="Matheny P.B."/>
            <person name="Slot J.C."/>
        </authorList>
    </citation>
    <scope>NUCLEOTIDE SEQUENCE [LARGE SCALE GENOMIC DNA]</scope>
    <source>
        <strain evidence="2 3">SRW20</strain>
    </source>
</reference>
<feature type="non-terminal residue" evidence="2">
    <location>
        <position position="281"/>
    </location>
</feature>
<organism evidence="2 3">
    <name type="scientific">Gymnopilus dilepis</name>
    <dbReference type="NCBI Taxonomy" id="231916"/>
    <lineage>
        <taxon>Eukaryota</taxon>
        <taxon>Fungi</taxon>
        <taxon>Dikarya</taxon>
        <taxon>Basidiomycota</taxon>
        <taxon>Agaricomycotina</taxon>
        <taxon>Agaricomycetes</taxon>
        <taxon>Agaricomycetidae</taxon>
        <taxon>Agaricales</taxon>
        <taxon>Agaricineae</taxon>
        <taxon>Hymenogastraceae</taxon>
        <taxon>Gymnopilus</taxon>
    </lineage>
</organism>
<evidence type="ECO:0000313" key="3">
    <source>
        <dbReference type="Proteomes" id="UP000284706"/>
    </source>
</evidence>
<evidence type="ECO:0000313" key="2">
    <source>
        <dbReference type="EMBL" id="PPQ88523.1"/>
    </source>
</evidence>
<feature type="compositionally biased region" description="Acidic residues" evidence="1">
    <location>
        <begin position="123"/>
        <end position="152"/>
    </location>
</feature>
<sequence length="281" mass="31278">RSSFISSQGQSAARYPTVNLAYVSIPRRSLIAQGKERRIVEIEEHSENEAGRAQEDMVEEVDGVAVEQEGEERDELSVEHHLSEETISAARLDKYDENDSEEEGGHRSRHPANGKAKARSMDDSESEDDDDDASGIDQQREEDNEGNDEEIGASEKTIEDVLGLNAIFEAAFKAQKKAGRPSGTLKNLGSYVGHAFTQVIQEISKRTRASVEQVHAAVGWMPHSRKKAGFNSYNAYTQLQKGLGYPLGGEDPHERTALIDAEYKKITSSMKKPERRRFAKE</sequence>
<feature type="compositionally biased region" description="Basic and acidic residues" evidence="1">
    <location>
        <begin position="42"/>
        <end position="55"/>
    </location>
</feature>
<accession>A0A409XCM0</accession>
<gene>
    <name evidence="2" type="ORF">CVT26_009876</name>
</gene>
<keyword evidence="3" id="KW-1185">Reference proteome</keyword>
<dbReference type="InParanoid" id="A0A409XCM0"/>
<feature type="region of interest" description="Disordered" evidence="1">
    <location>
        <begin position="42"/>
        <end position="153"/>
    </location>
</feature>
<protein>
    <submittedName>
        <fullName evidence="2">Uncharacterized protein</fullName>
    </submittedName>
</protein>
<feature type="compositionally biased region" description="Basic and acidic residues" evidence="1">
    <location>
        <begin position="75"/>
        <end position="84"/>
    </location>
</feature>
<dbReference type="EMBL" id="NHYE01003612">
    <property type="protein sequence ID" value="PPQ88523.1"/>
    <property type="molecule type" value="Genomic_DNA"/>
</dbReference>
<proteinExistence type="predicted"/>
<dbReference type="Proteomes" id="UP000284706">
    <property type="component" value="Unassembled WGS sequence"/>
</dbReference>
<feature type="compositionally biased region" description="Basic residues" evidence="1">
    <location>
        <begin position="107"/>
        <end position="118"/>
    </location>
</feature>